<reference evidence="1 2" key="1">
    <citation type="submission" date="2019-12" db="EMBL/GenBank/DDBJ databases">
        <title>Whole genome sequences of Lactococcus raffinolactis strains isolated from sewage.</title>
        <authorList>
            <person name="Ybazeta G."/>
            <person name="Ross M."/>
            <person name="Brabant-Kirwan D."/>
            <person name="Saleh M."/>
            <person name="Dillon J.A."/>
            <person name="Splinter K."/>
            <person name="Nokhbeh R."/>
        </authorList>
    </citation>
    <scope>NUCLEOTIDE SEQUENCE [LARGE SCALE GENOMIC DNA]</scope>
    <source>
        <strain evidence="1 2">Lr_19_5</strain>
    </source>
</reference>
<accession>A0A6H0UBW9</accession>
<evidence type="ECO:0000313" key="2">
    <source>
        <dbReference type="Proteomes" id="UP000501945"/>
    </source>
</evidence>
<dbReference type="EMBL" id="CP047616">
    <property type="protein sequence ID" value="QIW52886.1"/>
    <property type="molecule type" value="Genomic_DNA"/>
</dbReference>
<protein>
    <submittedName>
        <fullName evidence="1">DUF2974 domain-containing protein</fullName>
    </submittedName>
</protein>
<dbReference type="Pfam" id="PF26363">
    <property type="entry name" value="Phospholipase-like"/>
    <property type="match status" value="1"/>
</dbReference>
<dbReference type="AlphaFoldDB" id="A0A6H0UBW9"/>
<gene>
    <name evidence="1" type="ORF">GU336_01190</name>
</gene>
<sequence length="323" mass="37089">MPMLTNSNRTKKRLFLGFAASFLAINGAQRIYQALLRNRRKRQFLAYLKNDPTVTFGNFHRASVYGYKHIRSSQNVYFAVRQLSDTRYIVRRHAPIWAMPESYAITDFDYNFLSDFAYYVDDQMALQDHFEPICTGDCLDDRFQVIQTIDDDLTGMQAMAVQVSRTQLIIAYAGTNPLDARDLKMDMTTIVSKQNLPSSENSQQHQKAEKFYQALQADYPNMTITLTGHSLGGFLALYVACRQRLEATVYNAPDPCQLLDDMPQNQQLKLKNYRHAYDAMGNFAGNGTGAEIFSNRRFVLARTPFVYHGIASWRFDPNGKIER</sequence>
<evidence type="ECO:0000313" key="1">
    <source>
        <dbReference type="EMBL" id="QIW52886.1"/>
    </source>
</evidence>
<dbReference type="Proteomes" id="UP000501945">
    <property type="component" value="Chromosome"/>
</dbReference>
<name>A0A6H0UBW9_9LACT</name>
<organism evidence="1 2">
    <name type="scientific">Pseudolactococcus raffinolactis</name>
    <dbReference type="NCBI Taxonomy" id="1366"/>
    <lineage>
        <taxon>Bacteria</taxon>
        <taxon>Bacillati</taxon>
        <taxon>Bacillota</taxon>
        <taxon>Bacilli</taxon>
        <taxon>Lactobacillales</taxon>
        <taxon>Streptococcaceae</taxon>
        <taxon>Pseudolactococcus</taxon>
    </lineage>
</organism>
<dbReference type="InterPro" id="IPR029058">
    <property type="entry name" value="AB_hydrolase_fold"/>
</dbReference>
<dbReference type="Gene3D" id="3.40.50.1820">
    <property type="entry name" value="alpha/beta hydrolase"/>
    <property type="match status" value="1"/>
</dbReference>
<dbReference type="SUPFAM" id="SSF53474">
    <property type="entry name" value="alpha/beta-Hydrolases"/>
    <property type="match status" value="1"/>
</dbReference>
<proteinExistence type="predicted"/>
<dbReference type="RefSeq" id="WP_167838294.1">
    <property type="nucleotide sequence ID" value="NZ_CP047616.1"/>
</dbReference>